<feature type="transmembrane region" description="Helical" evidence="1">
    <location>
        <begin position="102"/>
        <end position="121"/>
    </location>
</feature>
<name>A0A2P5ADQ6_PARAD</name>
<protein>
    <submittedName>
        <fullName evidence="2">Uncharacterized protein</fullName>
    </submittedName>
</protein>
<evidence type="ECO:0000313" key="2">
    <source>
        <dbReference type="EMBL" id="PON34663.1"/>
    </source>
</evidence>
<dbReference type="AlphaFoldDB" id="A0A2P5ADQ6"/>
<proteinExistence type="predicted"/>
<dbReference type="OrthoDB" id="10327334at2759"/>
<keyword evidence="1" id="KW-1133">Transmembrane helix</keyword>
<dbReference type="EMBL" id="JXTB01000648">
    <property type="protein sequence ID" value="PON34663.1"/>
    <property type="molecule type" value="Genomic_DNA"/>
</dbReference>
<reference evidence="3" key="1">
    <citation type="submission" date="2016-06" db="EMBL/GenBank/DDBJ databases">
        <title>Parallel loss of symbiosis genes in relatives of nitrogen-fixing non-legume Parasponia.</title>
        <authorList>
            <person name="Van Velzen R."/>
            <person name="Holmer R."/>
            <person name="Bu F."/>
            <person name="Rutten L."/>
            <person name="Van Zeijl A."/>
            <person name="Liu W."/>
            <person name="Santuari L."/>
            <person name="Cao Q."/>
            <person name="Sharma T."/>
            <person name="Shen D."/>
            <person name="Roswanjaya Y."/>
            <person name="Wardhani T."/>
            <person name="Kalhor M.S."/>
            <person name="Jansen J."/>
            <person name="Van den Hoogen J."/>
            <person name="Gungor B."/>
            <person name="Hartog M."/>
            <person name="Hontelez J."/>
            <person name="Verver J."/>
            <person name="Yang W.-C."/>
            <person name="Schijlen E."/>
            <person name="Repin R."/>
            <person name="Schilthuizen M."/>
            <person name="Schranz E."/>
            <person name="Heidstra R."/>
            <person name="Miyata K."/>
            <person name="Fedorova E."/>
            <person name="Kohlen W."/>
            <person name="Bisseling T."/>
            <person name="Smit S."/>
            <person name="Geurts R."/>
        </authorList>
    </citation>
    <scope>NUCLEOTIDE SEQUENCE [LARGE SCALE GENOMIC DNA]</scope>
    <source>
        <strain evidence="3">cv. WU1-14</strain>
    </source>
</reference>
<dbReference type="Proteomes" id="UP000237105">
    <property type="component" value="Unassembled WGS sequence"/>
</dbReference>
<sequence length="140" mass="16770">MFTIKWLGTSYVNSLLLRISEPPWPWNQDSISCRIFVADYRDISKLKVEKIMRYSTSSVFVYRWDFMLHSWSLHGCILCFSSSHNQRRKEKPTRKPDRRHRLTIYVVLLSYLCLCLFQIILMSQSEQCIKCYINEMANCL</sequence>
<keyword evidence="1" id="KW-0812">Transmembrane</keyword>
<accession>A0A2P5ADQ6</accession>
<organism evidence="2 3">
    <name type="scientific">Parasponia andersonii</name>
    <name type="common">Sponia andersonii</name>
    <dbReference type="NCBI Taxonomy" id="3476"/>
    <lineage>
        <taxon>Eukaryota</taxon>
        <taxon>Viridiplantae</taxon>
        <taxon>Streptophyta</taxon>
        <taxon>Embryophyta</taxon>
        <taxon>Tracheophyta</taxon>
        <taxon>Spermatophyta</taxon>
        <taxon>Magnoliopsida</taxon>
        <taxon>eudicotyledons</taxon>
        <taxon>Gunneridae</taxon>
        <taxon>Pentapetalae</taxon>
        <taxon>rosids</taxon>
        <taxon>fabids</taxon>
        <taxon>Rosales</taxon>
        <taxon>Cannabaceae</taxon>
        <taxon>Parasponia</taxon>
    </lineage>
</organism>
<keyword evidence="3" id="KW-1185">Reference proteome</keyword>
<comment type="caution">
    <text evidence="2">The sequence shown here is derived from an EMBL/GenBank/DDBJ whole genome shotgun (WGS) entry which is preliminary data.</text>
</comment>
<gene>
    <name evidence="2" type="ORF">PanWU01x14_342530</name>
</gene>
<evidence type="ECO:0000256" key="1">
    <source>
        <dbReference type="SAM" id="Phobius"/>
    </source>
</evidence>
<keyword evidence="1" id="KW-0472">Membrane</keyword>
<evidence type="ECO:0000313" key="3">
    <source>
        <dbReference type="Proteomes" id="UP000237105"/>
    </source>
</evidence>